<evidence type="ECO:0000256" key="5">
    <source>
        <dbReference type="ARBA" id="ARBA00023136"/>
    </source>
</evidence>
<dbReference type="InterPro" id="IPR036915">
    <property type="entry name" value="Cyclin-like_sf"/>
</dbReference>
<keyword evidence="12" id="KW-1185">Reference proteome</keyword>
<comment type="similarity">
    <text evidence="7">Belongs to the major facilitator superfamily. Phosphate:H(+) symporter (TC 2.A.1.9) family.</text>
</comment>
<evidence type="ECO:0000256" key="9">
    <source>
        <dbReference type="SAM" id="Phobius"/>
    </source>
</evidence>
<proteinExistence type="inferred from homology"/>
<evidence type="ECO:0000256" key="2">
    <source>
        <dbReference type="ARBA" id="ARBA00022618"/>
    </source>
</evidence>
<dbReference type="Gene3D" id="1.20.1250.20">
    <property type="entry name" value="MFS general substrate transporter like domains"/>
    <property type="match status" value="1"/>
</dbReference>
<dbReference type="Gene3D" id="1.10.472.10">
    <property type="entry name" value="Cyclin-like"/>
    <property type="match status" value="1"/>
</dbReference>
<keyword evidence="3 9" id="KW-0812">Transmembrane</keyword>
<evidence type="ECO:0000313" key="12">
    <source>
        <dbReference type="Proteomes" id="UP000306102"/>
    </source>
</evidence>
<feature type="transmembrane region" description="Helical" evidence="9">
    <location>
        <begin position="160"/>
        <end position="185"/>
    </location>
</feature>
<comment type="caution">
    <text evidence="11">The sequence shown here is derived from an EMBL/GenBank/DDBJ whole genome shotgun (WGS) entry which is preliminary data.</text>
</comment>
<dbReference type="InterPro" id="IPR005828">
    <property type="entry name" value="MFS_sugar_transport-like"/>
</dbReference>
<dbReference type="GO" id="GO:0022857">
    <property type="term" value="F:transmembrane transporter activity"/>
    <property type="evidence" value="ECO:0007669"/>
    <property type="project" value="InterPro"/>
</dbReference>
<dbReference type="InterPro" id="IPR006671">
    <property type="entry name" value="Cyclin_N"/>
</dbReference>
<feature type="transmembrane region" description="Helical" evidence="9">
    <location>
        <begin position="205"/>
        <end position="232"/>
    </location>
</feature>
<feature type="domain" description="Cyclin N-terminal" evidence="10">
    <location>
        <begin position="35"/>
        <end position="88"/>
    </location>
</feature>
<evidence type="ECO:0000256" key="6">
    <source>
        <dbReference type="ARBA" id="ARBA00023306"/>
    </source>
</evidence>
<dbReference type="InterPro" id="IPR036259">
    <property type="entry name" value="MFS_trans_sf"/>
</dbReference>
<dbReference type="EMBL" id="SDRB02007440">
    <property type="protein sequence ID" value="THG11151.1"/>
    <property type="molecule type" value="Genomic_DNA"/>
</dbReference>
<keyword evidence="6" id="KW-0131">Cell cycle</keyword>
<reference evidence="11 12" key="1">
    <citation type="journal article" date="2018" name="Proc. Natl. Acad. Sci. U.S.A.">
        <title>Draft genome sequence of Camellia sinensis var. sinensis provides insights into the evolution of the tea genome and tea quality.</title>
        <authorList>
            <person name="Wei C."/>
            <person name="Yang H."/>
            <person name="Wang S."/>
            <person name="Zhao J."/>
            <person name="Liu C."/>
            <person name="Gao L."/>
            <person name="Xia E."/>
            <person name="Lu Y."/>
            <person name="Tai Y."/>
            <person name="She G."/>
            <person name="Sun J."/>
            <person name="Cao H."/>
            <person name="Tong W."/>
            <person name="Gao Q."/>
            <person name="Li Y."/>
            <person name="Deng W."/>
            <person name="Jiang X."/>
            <person name="Wang W."/>
            <person name="Chen Q."/>
            <person name="Zhang S."/>
            <person name="Li H."/>
            <person name="Wu J."/>
            <person name="Wang P."/>
            <person name="Li P."/>
            <person name="Shi C."/>
            <person name="Zheng F."/>
            <person name="Jian J."/>
            <person name="Huang B."/>
            <person name="Shan D."/>
            <person name="Shi M."/>
            <person name="Fang C."/>
            <person name="Yue Y."/>
            <person name="Li F."/>
            <person name="Li D."/>
            <person name="Wei S."/>
            <person name="Han B."/>
            <person name="Jiang C."/>
            <person name="Yin Y."/>
            <person name="Xia T."/>
            <person name="Zhang Z."/>
            <person name="Bennetzen J.L."/>
            <person name="Zhao S."/>
            <person name="Wan X."/>
        </authorList>
    </citation>
    <scope>NUCLEOTIDE SEQUENCE [LARGE SCALE GENOMIC DNA]</scope>
    <source>
        <strain evidence="12">cv. Shuchazao</strain>
        <tissue evidence="11">Leaf</tissue>
    </source>
</reference>
<name>A0A4S4E5A8_CAMSN</name>
<feature type="region of interest" description="Disordered" evidence="8">
    <location>
        <begin position="1"/>
        <end position="24"/>
    </location>
</feature>
<evidence type="ECO:0000256" key="7">
    <source>
        <dbReference type="ARBA" id="ARBA00044504"/>
    </source>
</evidence>
<feature type="compositionally biased region" description="Basic and acidic residues" evidence="8">
    <location>
        <begin position="7"/>
        <end position="22"/>
    </location>
</feature>
<dbReference type="PANTHER" id="PTHR10177">
    <property type="entry name" value="CYCLINS"/>
    <property type="match status" value="1"/>
</dbReference>
<gene>
    <name evidence="11" type="ORF">TEA_016394</name>
</gene>
<dbReference type="GO" id="GO:0016020">
    <property type="term" value="C:membrane"/>
    <property type="evidence" value="ECO:0007669"/>
    <property type="project" value="UniProtKB-SubCell"/>
</dbReference>
<dbReference type="SUPFAM" id="SSF103473">
    <property type="entry name" value="MFS general substrate transporter"/>
    <property type="match status" value="1"/>
</dbReference>
<comment type="subcellular location">
    <subcellularLocation>
        <location evidence="1">Membrane</location>
    </subcellularLocation>
</comment>
<dbReference type="InterPro" id="IPR039361">
    <property type="entry name" value="Cyclin"/>
</dbReference>
<evidence type="ECO:0000256" key="4">
    <source>
        <dbReference type="ARBA" id="ARBA00022989"/>
    </source>
</evidence>
<evidence type="ECO:0000256" key="8">
    <source>
        <dbReference type="SAM" id="MobiDB-lite"/>
    </source>
</evidence>
<dbReference type="AlphaFoldDB" id="A0A4S4E5A8"/>
<organism evidence="11 12">
    <name type="scientific">Camellia sinensis var. sinensis</name>
    <name type="common">China tea</name>
    <dbReference type="NCBI Taxonomy" id="542762"/>
    <lineage>
        <taxon>Eukaryota</taxon>
        <taxon>Viridiplantae</taxon>
        <taxon>Streptophyta</taxon>
        <taxon>Embryophyta</taxon>
        <taxon>Tracheophyta</taxon>
        <taxon>Spermatophyta</taxon>
        <taxon>Magnoliopsida</taxon>
        <taxon>eudicotyledons</taxon>
        <taxon>Gunneridae</taxon>
        <taxon>Pentapetalae</taxon>
        <taxon>asterids</taxon>
        <taxon>Ericales</taxon>
        <taxon>Theaceae</taxon>
        <taxon>Camellia</taxon>
    </lineage>
</organism>
<dbReference type="GO" id="GO:0051301">
    <property type="term" value="P:cell division"/>
    <property type="evidence" value="ECO:0007669"/>
    <property type="project" value="UniProtKB-KW"/>
</dbReference>
<keyword evidence="4 9" id="KW-1133">Transmembrane helix</keyword>
<dbReference type="Pfam" id="PF00134">
    <property type="entry name" value="Cyclin_N"/>
    <property type="match status" value="1"/>
</dbReference>
<dbReference type="SUPFAM" id="SSF47954">
    <property type="entry name" value="Cyclin-like"/>
    <property type="match status" value="1"/>
</dbReference>
<evidence type="ECO:0000256" key="1">
    <source>
        <dbReference type="ARBA" id="ARBA00004370"/>
    </source>
</evidence>
<keyword evidence="5 9" id="KW-0472">Membrane</keyword>
<dbReference type="Proteomes" id="UP000306102">
    <property type="component" value="Unassembled WGS sequence"/>
</dbReference>
<protein>
    <recommendedName>
        <fullName evidence="10">Cyclin N-terminal domain-containing protein</fullName>
    </recommendedName>
</protein>
<evidence type="ECO:0000256" key="3">
    <source>
        <dbReference type="ARBA" id="ARBA00022692"/>
    </source>
</evidence>
<evidence type="ECO:0000259" key="10">
    <source>
        <dbReference type="Pfam" id="PF00134"/>
    </source>
</evidence>
<sequence>MSELEEEPKCHEVAHNSDHNSNKESNGAMSDKWWAMQLLSVACLSLATKIEEYRVPSPSEFQLECNFESKVIQRMELLVLNALEWRMSSVTHFAFIHYFIRTLGNHHSLPRNVVSRTVHLILAIMRGSLSQLNIVDRLVEDEMRHRSANLRIDSRRSHRNLVPIAITSAMVAIALLGTVIGQLIFGYLGNRMGRRRVYDLALMYMVLSSIGCRFSICTSATCVLVSLGFFMIDDGSSDRLNPGFFMKPCDAKLWEARYPISPFEDFDFVSTGNMIEEIFGPNTKTSKLSDEEKH</sequence>
<keyword evidence="2" id="KW-0132">Cell division</keyword>
<dbReference type="Pfam" id="PF00083">
    <property type="entry name" value="Sugar_tr"/>
    <property type="match status" value="1"/>
</dbReference>
<evidence type="ECO:0000313" key="11">
    <source>
        <dbReference type="EMBL" id="THG11151.1"/>
    </source>
</evidence>
<accession>A0A4S4E5A8</accession>